<dbReference type="InterPro" id="IPR049249">
    <property type="entry name" value="DUF6882"/>
</dbReference>
<accession>A0ABP5VYL7</accession>
<dbReference type="Proteomes" id="UP001501231">
    <property type="component" value="Unassembled WGS sequence"/>
</dbReference>
<dbReference type="RefSeq" id="WP_344588767.1">
    <property type="nucleotide sequence ID" value="NZ_BAAARW010000008.1"/>
</dbReference>
<evidence type="ECO:0000313" key="2">
    <source>
        <dbReference type="Proteomes" id="UP001501231"/>
    </source>
</evidence>
<proteinExistence type="predicted"/>
<comment type="caution">
    <text evidence="1">The sequence shown here is derived from an EMBL/GenBank/DDBJ whole genome shotgun (WGS) entry which is preliminary data.</text>
</comment>
<organism evidence="1 2">
    <name type="scientific">Actinomadura vinacea</name>
    <dbReference type="NCBI Taxonomy" id="115336"/>
    <lineage>
        <taxon>Bacteria</taxon>
        <taxon>Bacillati</taxon>
        <taxon>Actinomycetota</taxon>
        <taxon>Actinomycetes</taxon>
        <taxon>Streptosporangiales</taxon>
        <taxon>Thermomonosporaceae</taxon>
        <taxon>Actinomadura</taxon>
    </lineage>
</organism>
<protein>
    <submittedName>
        <fullName evidence="1">Uncharacterized protein</fullName>
    </submittedName>
</protein>
<gene>
    <name evidence="1" type="ORF">GCM10010191_23310</name>
</gene>
<keyword evidence="2" id="KW-1185">Reference proteome</keyword>
<dbReference type="EMBL" id="BAAARW010000008">
    <property type="protein sequence ID" value="GAA2412988.1"/>
    <property type="molecule type" value="Genomic_DNA"/>
</dbReference>
<dbReference type="Pfam" id="PF21813">
    <property type="entry name" value="DUF6882"/>
    <property type="match status" value="1"/>
</dbReference>
<name>A0ABP5VYL7_9ACTN</name>
<reference evidence="2" key="1">
    <citation type="journal article" date="2019" name="Int. J. Syst. Evol. Microbiol.">
        <title>The Global Catalogue of Microorganisms (GCM) 10K type strain sequencing project: providing services to taxonomists for standard genome sequencing and annotation.</title>
        <authorList>
            <consortium name="The Broad Institute Genomics Platform"/>
            <consortium name="The Broad Institute Genome Sequencing Center for Infectious Disease"/>
            <person name="Wu L."/>
            <person name="Ma J."/>
        </authorList>
    </citation>
    <scope>NUCLEOTIDE SEQUENCE [LARGE SCALE GENOMIC DNA]</scope>
    <source>
        <strain evidence="2">JCM 3325</strain>
    </source>
</reference>
<sequence length="500" mass="53254">MDSFSAALTEAASPHAAWAAERVDRYNAHLRGKPFGRDIARGLVHVEDRAVPAGLLGTYAEDRTFKWGWAYGDPPGAPDVVHAQRLREIGLRLAVPELTEPLVDLNGFSDPRLAAERLAILALGLLGAGGLVRHGHGGRAVTFLISDDPGIEAAGPEPSMIETWLRDGAALFSDHGPGPGAAVVRGYAERHDLPVRTTADGVETGGVEAGGVEFDLPGGGRVLARIGGGDRLDKVEVTVPDGDVPPPRERYARIVELEADQPLPDGLLNAAAPAVLGAFHAQFALWDLLKEKGWRGDPAPEWDPAAGRLRFGDVLDVAARAIGGLDRDSHTWEWAGDDADATGWIRSVAREHGAGHLAEDVVELGDGPRWQWVAGFLARSAARPEGTRGTWTVAGGSGGNLEFEVAVTDPAAPEWGSLGVLCAAVESAADILQPLVPREHRYAVMRSMVYGHFERLGMVPFHVGEPDMFMGNMGLYEVRVMIAYDGTVNSAHWGMQGTLG</sequence>
<evidence type="ECO:0000313" key="1">
    <source>
        <dbReference type="EMBL" id="GAA2412988.1"/>
    </source>
</evidence>